<comment type="caution">
    <text evidence="2">The sequence shown here is derived from an EMBL/GenBank/DDBJ whole genome shotgun (WGS) entry which is preliminary data.</text>
</comment>
<proteinExistence type="predicted"/>
<dbReference type="Gene3D" id="1.10.285.20">
    <property type="entry name" value="Uncharacterised protein PF01937, DUF89, domain 2"/>
    <property type="match status" value="1"/>
</dbReference>
<name>A0AAE3P1A6_9BACT</name>
<dbReference type="InterPro" id="IPR014444">
    <property type="entry name" value="PH1575-like"/>
</dbReference>
<dbReference type="Gene3D" id="3.40.50.10880">
    <property type="entry name" value="Uncharacterised protein PF01937, DUF89, domain 3"/>
    <property type="match status" value="1"/>
</dbReference>
<organism evidence="2 3">
    <name type="scientific">Candidatus Thermodesulfobacterium syntrophicum</name>
    <dbReference type="NCBI Taxonomy" id="3060442"/>
    <lineage>
        <taxon>Bacteria</taxon>
        <taxon>Pseudomonadati</taxon>
        <taxon>Thermodesulfobacteriota</taxon>
        <taxon>Thermodesulfobacteria</taxon>
        <taxon>Thermodesulfobacteriales</taxon>
        <taxon>Thermodesulfobacteriaceae</taxon>
        <taxon>Thermodesulfobacterium</taxon>
    </lineage>
</organism>
<evidence type="ECO:0000313" key="3">
    <source>
        <dbReference type="Proteomes" id="UP001144110"/>
    </source>
</evidence>
<dbReference type="InterPro" id="IPR002791">
    <property type="entry name" value="ARMT1-like_metal-bd"/>
</dbReference>
<protein>
    <submittedName>
        <fullName evidence="2">House-cleaning carbohydrate phosphatase</fullName>
    </submittedName>
</protein>
<dbReference type="EMBL" id="JAPHEG010000006">
    <property type="protein sequence ID" value="MDF2954142.1"/>
    <property type="molecule type" value="Genomic_DNA"/>
</dbReference>
<feature type="domain" description="Damage-control phosphatase ARMT1-like metal-binding" evidence="1">
    <location>
        <begin position="6"/>
        <end position="272"/>
    </location>
</feature>
<sequence>MRLQLDCLPCILRQVLEISRKATSQQEVQEKIMKEAIEILRNFKNYKTPPELAKEIHGLVKLYTGNPDPYKEIKKQSIKKAKGLYNFLKEFLNQQKDKLYWALKISAIGNVLDYGVYSRVELEKDIEKELKKDFALCNLKDFKELLERAEKILIIGDNAGETVFDKILLEELKIKEKFYAVRGAPIINDATLEDAYDSGLHECSYIISTGCSLPGIDFKECTQEFLEIFNKADVIISKGQGNYESLSEVKKDNLFFLLKIKCPVIAGHIGIDINNYVFKKQV</sequence>
<evidence type="ECO:0000259" key="1">
    <source>
        <dbReference type="Pfam" id="PF01937"/>
    </source>
</evidence>
<dbReference type="Pfam" id="PF01937">
    <property type="entry name" value="ARMT1-like_dom"/>
    <property type="match status" value="1"/>
</dbReference>
<gene>
    <name evidence="2" type="ORF">OD816_001387</name>
</gene>
<evidence type="ECO:0000313" key="2">
    <source>
        <dbReference type="EMBL" id="MDF2954142.1"/>
    </source>
</evidence>
<dbReference type="AlphaFoldDB" id="A0AAE3P1A6"/>
<dbReference type="Proteomes" id="UP001144110">
    <property type="component" value="Unassembled WGS sequence"/>
</dbReference>
<dbReference type="InterPro" id="IPR036075">
    <property type="entry name" value="ARMT-1-like_metal-bd_sf"/>
</dbReference>
<dbReference type="Gene3D" id="1.10.8.380">
    <property type="entry name" value="Uncharacterised protein PF01937, DUF89, domain 1"/>
    <property type="match status" value="1"/>
</dbReference>
<dbReference type="PIRSF" id="PIRSF006593">
    <property type="entry name" value="UCP006593"/>
    <property type="match status" value="1"/>
</dbReference>
<accession>A0AAE3P1A6</accession>
<reference evidence="2" key="1">
    <citation type="submission" date="2022-11" db="EMBL/GenBank/DDBJ databases">
        <title>Candidatus Alkanophaga archaea from heated hydrothermal vent sediment oxidize petroleum alkanes.</title>
        <authorList>
            <person name="Zehnle H."/>
            <person name="Laso-Perez R."/>
            <person name="Lipp J."/>
            <person name="Teske A."/>
            <person name="Wegener G."/>
        </authorList>
    </citation>
    <scope>NUCLEOTIDE SEQUENCE</scope>
    <source>
        <strain evidence="2">MCA70</strain>
    </source>
</reference>
<dbReference type="SUPFAM" id="SSF111321">
    <property type="entry name" value="AF1104-like"/>
    <property type="match status" value="1"/>
</dbReference>